<protein>
    <recommendedName>
        <fullName evidence="1">sulfate adenylyltransferase</fullName>
        <ecNumber evidence="1">2.7.7.4</ecNumber>
    </recommendedName>
</protein>
<dbReference type="InterPro" id="IPR044138">
    <property type="entry name" value="CysN_II"/>
</dbReference>
<evidence type="ECO:0000256" key="5">
    <source>
        <dbReference type="ARBA" id="ARBA00022840"/>
    </source>
</evidence>
<evidence type="ECO:0000313" key="8">
    <source>
        <dbReference type="EMBL" id="BET25128.1"/>
    </source>
</evidence>
<dbReference type="Pfam" id="PF22594">
    <property type="entry name" value="GTP-eEF1A_C"/>
    <property type="match status" value="1"/>
</dbReference>
<evidence type="ECO:0000256" key="6">
    <source>
        <dbReference type="ARBA" id="ARBA00023134"/>
    </source>
</evidence>
<dbReference type="Gene3D" id="3.40.50.300">
    <property type="entry name" value="P-loop containing nucleotide triphosphate hydrolases"/>
    <property type="match status" value="1"/>
</dbReference>
<dbReference type="Pfam" id="PF00009">
    <property type="entry name" value="GTP_EFTU"/>
    <property type="match status" value="1"/>
</dbReference>
<dbReference type="Gene3D" id="2.40.30.10">
    <property type="entry name" value="Translation factors"/>
    <property type="match status" value="2"/>
</dbReference>
<keyword evidence="4" id="KW-0547">Nucleotide-binding</keyword>
<dbReference type="NCBIfam" id="TIGR02034">
    <property type="entry name" value="CysN"/>
    <property type="match status" value="1"/>
</dbReference>
<dbReference type="PRINTS" id="PR00315">
    <property type="entry name" value="ELONGATNFCT"/>
</dbReference>
<keyword evidence="6" id="KW-0342">GTP-binding</keyword>
<dbReference type="EMBL" id="AP028947">
    <property type="protein sequence ID" value="BET25128.1"/>
    <property type="molecule type" value="Genomic_DNA"/>
</dbReference>
<dbReference type="InterPro" id="IPR011779">
    <property type="entry name" value="SO4_adenylTrfase_lsu"/>
</dbReference>
<dbReference type="InterPro" id="IPR041757">
    <property type="entry name" value="CysN_GTP-bd"/>
</dbReference>
<evidence type="ECO:0000259" key="7">
    <source>
        <dbReference type="PROSITE" id="PS51722"/>
    </source>
</evidence>
<proteinExistence type="predicted"/>
<dbReference type="GO" id="GO:0005525">
    <property type="term" value="F:GTP binding"/>
    <property type="evidence" value="ECO:0007669"/>
    <property type="project" value="UniProtKB-KW"/>
</dbReference>
<keyword evidence="2" id="KW-0808">Transferase</keyword>
<dbReference type="CDD" id="cd04166">
    <property type="entry name" value="CysN_ATPS"/>
    <property type="match status" value="1"/>
</dbReference>
<dbReference type="PROSITE" id="PS51722">
    <property type="entry name" value="G_TR_2"/>
    <property type="match status" value="1"/>
</dbReference>
<name>A0AA86IXQ5_9BURK</name>
<dbReference type="PANTHER" id="PTHR23115">
    <property type="entry name" value="TRANSLATION FACTOR"/>
    <property type="match status" value="1"/>
</dbReference>
<feature type="domain" description="Tr-type G" evidence="7">
    <location>
        <begin position="18"/>
        <end position="243"/>
    </location>
</feature>
<dbReference type="SUPFAM" id="SSF50447">
    <property type="entry name" value="Translation proteins"/>
    <property type="match status" value="1"/>
</dbReference>
<evidence type="ECO:0000256" key="2">
    <source>
        <dbReference type="ARBA" id="ARBA00022679"/>
    </source>
</evidence>
<dbReference type="SUPFAM" id="SSF50465">
    <property type="entry name" value="EF-Tu/eEF-1alpha/eIF2-gamma C-terminal domain"/>
    <property type="match status" value="1"/>
</dbReference>
<dbReference type="AlphaFoldDB" id="A0AA86IXQ5"/>
<sequence>MNTMNAITEALKLGTQEHGVLRFITAGSVDDGKSTLIGRLLFESKGIFADQLAAISKAKNKRTAGDTIDFSLLTDGLEAEREQGITIDVAYRYFATPVRKFIVADTPGHEQYTRNMVTGASTADVAIVLVDITRVAFEKGEEGLKATLLAQTKRHSAIAGKLGIPAILFAVNKMDLVDFDQEKFIATEKAVRELAVTVGVQEALVLPISALTGDNVVTASPKTPWYTGQPLLPILENIPSRADRAEAAHKVGFRFPVQLVARHDGHKADDFRGYMGRVEGGSVKVGDTVVVHPSGQNAVVSRIVFLNEDLPEALLGQCVTLVLDRDVDVSRGDQIVSSVDTVSHTPVRALTADICWLDNEPLNPARKYWIKQTTRQTQAKIKSVNQVLDIHTLLHGESTKTVQMNDIAQIELVLAQPIVADLYTECRATGSFILIDSATNQTVAAGMIVAKQ</sequence>
<dbReference type="InterPro" id="IPR027417">
    <property type="entry name" value="P-loop_NTPase"/>
</dbReference>
<dbReference type="GO" id="GO:0003924">
    <property type="term" value="F:GTPase activity"/>
    <property type="evidence" value="ECO:0007669"/>
    <property type="project" value="InterPro"/>
</dbReference>
<keyword evidence="5" id="KW-0067">ATP-binding</keyword>
<dbReference type="InterPro" id="IPR000795">
    <property type="entry name" value="T_Tr_GTP-bd_dom"/>
</dbReference>
<dbReference type="PROSITE" id="PS00301">
    <property type="entry name" value="G_TR_1"/>
    <property type="match status" value="1"/>
</dbReference>
<dbReference type="InterPro" id="IPR031157">
    <property type="entry name" value="G_TR_CS"/>
</dbReference>
<dbReference type="GO" id="GO:0004781">
    <property type="term" value="F:sulfate adenylyltransferase (ATP) activity"/>
    <property type="evidence" value="ECO:0007669"/>
    <property type="project" value="UniProtKB-EC"/>
</dbReference>
<dbReference type="InterPro" id="IPR054696">
    <property type="entry name" value="GTP-eEF1A_C"/>
</dbReference>
<keyword evidence="9" id="KW-1185">Reference proteome</keyword>
<dbReference type="SUPFAM" id="SSF52540">
    <property type="entry name" value="P-loop containing nucleoside triphosphate hydrolases"/>
    <property type="match status" value="1"/>
</dbReference>
<dbReference type="CDD" id="cd03695">
    <property type="entry name" value="CysN_NodQ_II"/>
    <property type="match status" value="1"/>
</dbReference>
<evidence type="ECO:0000313" key="9">
    <source>
        <dbReference type="Proteomes" id="UP001329151"/>
    </source>
</evidence>
<reference evidence="8 9" key="1">
    <citation type="submission" date="2023-10" db="EMBL/GenBank/DDBJ databases">
        <title>Complete Genome Sequence of Limnobacter thiooxidans CS-K2T, Isolated from freshwater lake sediments in Bavaria, Germany.</title>
        <authorList>
            <person name="Naruki M."/>
            <person name="Watanabe A."/>
            <person name="Warashina T."/>
            <person name="Morita T."/>
            <person name="Arakawa K."/>
        </authorList>
    </citation>
    <scope>NUCLEOTIDE SEQUENCE [LARGE SCALE GENOMIC DNA]</scope>
    <source>
        <strain evidence="8 9">CS-K2</strain>
    </source>
</reference>
<dbReference type="InterPro" id="IPR009000">
    <property type="entry name" value="Transl_B-barrel_sf"/>
</dbReference>
<dbReference type="InterPro" id="IPR009001">
    <property type="entry name" value="Transl_elong_EF1A/Init_IF2_C"/>
</dbReference>
<dbReference type="KEGG" id="lto:RGQ30_06290"/>
<keyword evidence="3" id="KW-0548">Nucleotidyltransferase</keyword>
<dbReference type="GO" id="GO:0006790">
    <property type="term" value="P:sulfur compound metabolic process"/>
    <property type="evidence" value="ECO:0007669"/>
    <property type="project" value="InterPro"/>
</dbReference>
<dbReference type="GO" id="GO:0005524">
    <property type="term" value="F:ATP binding"/>
    <property type="evidence" value="ECO:0007669"/>
    <property type="project" value="UniProtKB-KW"/>
</dbReference>
<gene>
    <name evidence="8" type="ORF">RGQ30_06290</name>
</gene>
<dbReference type="InterPro" id="IPR050100">
    <property type="entry name" value="TRAFAC_GTPase_members"/>
</dbReference>
<dbReference type="EC" id="2.7.7.4" evidence="1"/>
<accession>A0AA86IXQ5</accession>
<organism evidence="8 9">
    <name type="scientific">Limnobacter thiooxidans</name>
    <dbReference type="NCBI Taxonomy" id="131080"/>
    <lineage>
        <taxon>Bacteria</taxon>
        <taxon>Pseudomonadati</taxon>
        <taxon>Pseudomonadota</taxon>
        <taxon>Betaproteobacteria</taxon>
        <taxon>Burkholderiales</taxon>
        <taxon>Burkholderiaceae</taxon>
        <taxon>Limnobacter</taxon>
    </lineage>
</organism>
<dbReference type="CDD" id="cd04095">
    <property type="entry name" value="CysN_NoDQ_III"/>
    <property type="match status" value="1"/>
</dbReference>
<dbReference type="Proteomes" id="UP001329151">
    <property type="component" value="Chromosome"/>
</dbReference>
<dbReference type="InterPro" id="IPR044139">
    <property type="entry name" value="CysN_NoDQ_III"/>
</dbReference>
<evidence type="ECO:0000256" key="3">
    <source>
        <dbReference type="ARBA" id="ARBA00022695"/>
    </source>
</evidence>
<evidence type="ECO:0000256" key="4">
    <source>
        <dbReference type="ARBA" id="ARBA00022741"/>
    </source>
</evidence>
<evidence type="ECO:0000256" key="1">
    <source>
        <dbReference type="ARBA" id="ARBA00012391"/>
    </source>
</evidence>